<evidence type="ECO:0000313" key="2">
    <source>
        <dbReference type="Proteomes" id="UP000765509"/>
    </source>
</evidence>
<comment type="caution">
    <text evidence="1">The sequence shown here is derived from an EMBL/GenBank/DDBJ whole genome shotgun (WGS) entry which is preliminary data.</text>
</comment>
<evidence type="ECO:0000313" key="1">
    <source>
        <dbReference type="EMBL" id="MBW0486440.1"/>
    </source>
</evidence>
<name>A0A9Q3CNU8_9BASI</name>
<gene>
    <name evidence="1" type="ORF">O181_026155</name>
</gene>
<proteinExistence type="predicted"/>
<organism evidence="1 2">
    <name type="scientific">Austropuccinia psidii MF-1</name>
    <dbReference type="NCBI Taxonomy" id="1389203"/>
    <lineage>
        <taxon>Eukaryota</taxon>
        <taxon>Fungi</taxon>
        <taxon>Dikarya</taxon>
        <taxon>Basidiomycota</taxon>
        <taxon>Pucciniomycotina</taxon>
        <taxon>Pucciniomycetes</taxon>
        <taxon>Pucciniales</taxon>
        <taxon>Sphaerophragmiaceae</taxon>
        <taxon>Austropuccinia</taxon>
    </lineage>
</organism>
<dbReference type="AlphaFoldDB" id="A0A9Q3CNU8"/>
<keyword evidence="2" id="KW-1185">Reference proteome</keyword>
<dbReference type="Proteomes" id="UP000765509">
    <property type="component" value="Unassembled WGS sequence"/>
</dbReference>
<reference evidence="1" key="1">
    <citation type="submission" date="2021-03" db="EMBL/GenBank/DDBJ databases">
        <title>Draft genome sequence of rust myrtle Austropuccinia psidii MF-1, a brazilian biotype.</title>
        <authorList>
            <person name="Quecine M.C."/>
            <person name="Pachon D.M.R."/>
            <person name="Bonatelli M.L."/>
            <person name="Correr F.H."/>
            <person name="Franceschini L.M."/>
            <person name="Leite T.F."/>
            <person name="Margarido G.R.A."/>
            <person name="Almeida C.A."/>
            <person name="Ferrarezi J.A."/>
            <person name="Labate C.A."/>
        </authorList>
    </citation>
    <scope>NUCLEOTIDE SEQUENCE</scope>
    <source>
        <strain evidence="1">MF-1</strain>
    </source>
</reference>
<sequence>MSIGSNLHQPLWKPTNYQNVHREASTLTNMIVRESFHSISPKGITKYLSRGSDTKIEFTLENPSAAKIVISTHVQLNSHSSNNQPLIKNVGLKFGQKITPEKKLVIKIESLDQEDSEKDIKACLENLPLLEENTTSGDM</sequence>
<accession>A0A9Q3CNU8</accession>
<protein>
    <submittedName>
        <fullName evidence="1">Uncharacterized protein</fullName>
    </submittedName>
</protein>
<dbReference type="EMBL" id="AVOT02008657">
    <property type="protein sequence ID" value="MBW0486440.1"/>
    <property type="molecule type" value="Genomic_DNA"/>
</dbReference>